<keyword evidence="2" id="KW-1185">Reference proteome</keyword>
<reference evidence="1 2" key="1">
    <citation type="submission" date="2019-03" db="EMBL/GenBank/DDBJ databases">
        <title>Genomic Encyclopedia of Type Strains, Phase IV (KMG-IV): sequencing the most valuable type-strain genomes for metagenomic binning, comparative biology and taxonomic classification.</title>
        <authorList>
            <person name="Goeker M."/>
        </authorList>
    </citation>
    <scope>NUCLEOTIDE SEQUENCE [LARGE SCALE GENOMIC DNA]</scope>
    <source>
        <strain evidence="1 2">DSM 22958</strain>
    </source>
</reference>
<accession>A0A4R2GH98</accession>
<proteinExistence type="predicted"/>
<dbReference type="EMBL" id="SLWL01000031">
    <property type="protein sequence ID" value="TCO07551.1"/>
    <property type="molecule type" value="Genomic_DNA"/>
</dbReference>
<organism evidence="1 2">
    <name type="scientific">Camelimonas lactis</name>
    <dbReference type="NCBI Taxonomy" id="659006"/>
    <lineage>
        <taxon>Bacteria</taxon>
        <taxon>Pseudomonadati</taxon>
        <taxon>Pseudomonadota</taxon>
        <taxon>Alphaproteobacteria</taxon>
        <taxon>Hyphomicrobiales</taxon>
        <taxon>Chelatococcaceae</taxon>
        <taxon>Camelimonas</taxon>
    </lineage>
</organism>
<gene>
    <name evidence="1" type="ORF">EV666_1318</name>
</gene>
<dbReference type="AlphaFoldDB" id="A0A4R2GH98"/>
<dbReference type="Proteomes" id="UP000294881">
    <property type="component" value="Unassembled WGS sequence"/>
</dbReference>
<evidence type="ECO:0000313" key="2">
    <source>
        <dbReference type="Proteomes" id="UP000294881"/>
    </source>
</evidence>
<protein>
    <submittedName>
        <fullName evidence="1">Uncharacterized protein</fullName>
    </submittedName>
</protein>
<name>A0A4R2GH98_9HYPH</name>
<sequence>MTNDPRLTAAIEAVARTIHMLNKERHQFRWKNASGE</sequence>
<comment type="caution">
    <text evidence="1">The sequence shown here is derived from an EMBL/GenBank/DDBJ whole genome shotgun (WGS) entry which is preliminary data.</text>
</comment>
<evidence type="ECO:0000313" key="1">
    <source>
        <dbReference type="EMBL" id="TCO07551.1"/>
    </source>
</evidence>